<gene>
    <name evidence="7" type="ORF">GCM10012275_21160</name>
</gene>
<dbReference type="GO" id="GO:0003868">
    <property type="term" value="F:4-hydroxyphenylpyruvate dioxygenase activity"/>
    <property type="evidence" value="ECO:0007669"/>
    <property type="project" value="InterPro"/>
</dbReference>
<dbReference type="PANTHER" id="PTHR11959:SF1">
    <property type="entry name" value="4-HYDROXYPHENYLPYRUVATE DIOXYGENASE"/>
    <property type="match status" value="1"/>
</dbReference>
<evidence type="ECO:0000256" key="5">
    <source>
        <dbReference type="PIRSR" id="PIRSR009283-1"/>
    </source>
</evidence>
<sequence>MALSTELGLGHVEFHVANVATTAASLISQYGFRPIGWAGFQGTSRDGYSLALRQGGIDLLLTKGLTDRHPATSYVQTHGGGVADIALSTPDPGAAFTTAVAHGAQPVAGPATGPDGRVTATIAAFGDVVHTFVQPAETGTAVPAGCTPMPDADEPVGPALFTGIDHFAVCLEPGQLEPTVRFYEQVLGFRMIYAERITVGSQAMDSKVVQSESGRVTLTLIEPDTTADPGQIDDFVKDHGGAGVQHVAFGTDNIVRAVGLLRDRGVEFLSTPGAYYDMLDQRLRPAGYDTADLRRLSILVDEDHDGQLFQIFTRSTHPRRTLFYEVVERMGARTFGSGNIRALYEAVEAERVRPAELAG</sequence>
<dbReference type="GO" id="GO:0046872">
    <property type="term" value="F:metal ion binding"/>
    <property type="evidence" value="ECO:0007669"/>
    <property type="project" value="UniProtKB-KW"/>
</dbReference>
<dbReference type="PIRSF" id="PIRSF009283">
    <property type="entry name" value="HPP_dOase"/>
    <property type="match status" value="1"/>
</dbReference>
<dbReference type="InterPro" id="IPR041736">
    <property type="entry name" value="4OHPhenylPyrv_dOase_N"/>
</dbReference>
<evidence type="ECO:0000256" key="1">
    <source>
        <dbReference type="ARBA" id="ARBA00005877"/>
    </source>
</evidence>
<dbReference type="RefSeq" id="WP_189056426.1">
    <property type="nucleotide sequence ID" value="NZ_BMMK01000007.1"/>
</dbReference>
<dbReference type="InterPro" id="IPR041735">
    <property type="entry name" value="4OHPhenylPyrv_dOase_C"/>
</dbReference>
<organism evidence="7 8">
    <name type="scientific">Longimycelium tulufanense</name>
    <dbReference type="NCBI Taxonomy" id="907463"/>
    <lineage>
        <taxon>Bacteria</taxon>
        <taxon>Bacillati</taxon>
        <taxon>Actinomycetota</taxon>
        <taxon>Actinomycetes</taxon>
        <taxon>Pseudonocardiales</taxon>
        <taxon>Pseudonocardiaceae</taxon>
        <taxon>Longimycelium</taxon>
    </lineage>
</organism>
<dbReference type="Gene3D" id="3.10.180.10">
    <property type="entry name" value="2,3-Dihydroxybiphenyl 1,2-Dioxygenase, domain 1"/>
    <property type="match status" value="2"/>
</dbReference>
<keyword evidence="4 5" id="KW-0408">Iron</keyword>
<dbReference type="InterPro" id="IPR037523">
    <property type="entry name" value="VOC_core"/>
</dbReference>
<keyword evidence="3" id="KW-0677">Repeat</keyword>
<dbReference type="PROSITE" id="PS51819">
    <property type="entry name" value="VOC"/>
    <property type="match status" value="2"/>
</dbReference>
<name>A0A8J3CBQ5_9PSEU</name>
<accession>A0A8J3CBQ5</accession>
<dbReference type="EMBL" id="BMMK01000007">
    <property type="protein sequence ID" value="GGM50063.1"/>
    <property type="molecule type" value="Genomic_DNA"/>
</dbReference>
<dbReference type="NCBIfam" id="TIGR01263">
    <property type="entry name" value="4HPPD"/>
    <property type="match status" value="1"/>
</dbReference>
<feature type="binding site" evidence="5">
    <location>
        <position position="246"/>
    </location>
    <ligand>
        <name>Fe cation</name>
        <dbReference type="ChEBI" id="CHEBI:24875"/>
    </ligand>
</feature>
<evidence type="ECO:0000256" key="3">
    <source>
        <dbReference type="ARBA" id="ARBA00022737"/>
    </source>
</evidence>
<dbReference type="CDD" id="cd08342">
    <property type="entry name" value="HPPD_N_like"/>
    <property type="match status" value="1"/>
</dbReference>
<keyword evidence="8" id="KW-1185">Reference proteome</keyword>
<evidence type="ECO:0000259" key="6">
    <source>
        <dbReference type="PROSITE" id="PS51819"/>
    </source>
</evidence>
<dbReference type="InterPro" id="IPR004360">
    <property type="entry name" value="Glyas_Fos-R_dOase_dom"/>
</dbReference>
<feature type="binding site" evidence="5">
    <location>
        <position position="325"/>
    </location>
    <ligand>
        <name>Fe cation</name>
        <dbReference type="ChEBI" id="CHEBI:24875"/>
    </ligand>
</feature>
<dbReference type="Proteomes" id="UP000637578">
    <property type="component" value="Unassembled WGS sequence"/>
</dbReference>
<evidence type="ECO:0000256" key="2">
    <source>
        <dbReference type="ARBA" id="ARBA00022723"/>
    </source>
</evidence>
<dbReference type="SUPFAM" id="SSF54593">
    <property type="entry name" value="Glyoxalase/Bleomycin resistance protein/Dihydroxybiphenyl dioxygenase"/>
    <property type="match status" value="1"/>
</dbReference>
<dbReference type="CDD" id="cd07250">
    <property type="entry name" value="HPPD_C_like"/>
    <property type="match status" value="1"/>
</dbReference>
<feature type="domain" description="VOC" evidence="6">
    <location>
        <begin position="8"/>
        <end position="138"/>
    </location>
</feature>
<keyword evidence="7" id="KW-0223">Dioxygenase</keyword>
<dbReference type="InterPro" id="IPR029068">
    <property type="entry name" value="Glyas_Bleomycin-R_OHBP_Dase"/>
</dbReference>
<reference evidence="7" key="2">
    <citation type="submission" date="2020-09" db="EMBL/GenBank/DDBJ databases">
        <authorList>
            <person name="Sun Q."/>
            <person name="Zhou Y."/>
        </authorList>
    </citation>
    <scope>NUCLEOTIDE SEQUENCE</scope>
    <source>
        <strain evidence="7">CGMCC 4.5737</strain>
    </source>
</reference>
<reference evidence="7" key="1">
    <citation type="journal article" date="2014" name="Int. J. Syst. Evol. Microbiol.">
        <title>Complete genome sequence of Corynebacterium casei LMG S-19264T (=DSM 44701T), isolated from a smear-ripened cheese.</title>
        <authorList>
            <consortium name="US DOE Joint Genome Institute (JGI-PGF)"/>
            <person name="Walter F."/>
            <person name="Albersmeier A."/>
            <person name="Kalinowski J."/>
            <person name="Ruckert C."/>
        </authorList>
    </citation>
    <scope>NUCLEOTIDE SEQUENCE</scope>
    <source>
        <strain evidence="7">CGMCC 4.5737</strain>
    </source>
</reference>
<evidence type="ECO:0000313" key="7">
    <source>
        <dbReference type="EMBL" id="GGM50063.1"/>
    </source>
</evidence>
<protein>
    <submittedName>
        <fullName evidence="7">4-hydroxyphenylpyruvate dioxygenase</fullName>
    </submittedName>
</protein>
<dbReference type="AlphaFoldDB" id="A0A8J3CBQ5"/>
<comment type="caution">
    <text evidence="7">The sequence shown here is derived from an EMBL/GenBank/DDBJ whole genome shotgun (WGS) entry which is preliminary data.</text>
</comment>
<proteinExistence type="inferred from homology"/>
<comment type="cofactor">
    <cofactor evidence="5">
        <name>Fe cation</name>
        <dbReference type="ChEBI" id="CHEBI:24875"/>
    </cofactor>
    <text evidence="5">Binds 1 Fe cation per subunit.</text>
</comment>
<keyword evidence="2 5" id="KW-0479">Metal-binding</keyword>
<dbReference type="GO" id="GO:0006572">
    <property type="term" value="P:L-tyrosine catabolic process"/>
    <property type="evidence" value="ECO:0007669"/>
    <property type="project" value="TreeGrafter"/>
</dbReference>
<dbReference type="Pfam" id="PF00903">
    <property type="entry name" value="Glyoxalase"/>
    <property type="match status" value="1"/>
</dbReference>
<keyword evidence="7" id="KW-0560">Oxidoreductase</keyword>
<comment type="similarity">
    <text evidence="1">Belongs to the 4HPPD family.</text>
</comment>
<dbReference type="InterPro" id="IPR005956">
    <property type="entry name" value="4OHPhenylPyrv_dOase"/>
</dbReference>
<evidence type="ECO:0000313" key="8">
    <source>
        <dbReference type="Proteomes" id="UP000637578"/>
    </source>
</evidence>
<feature type="binding site" evidence="5">
    <location>
        <position position="166"/>
    </location>
    <ligand>
        <name>Fe cation</name>
        <dbReference type="ChEBI" id="CHEBI:24875"/>
    </ligand>
</feature>
<feature type="domain" description="VOC" evidence="6">
    <location>
        <begin position="163"/>
        <end position="314"/>
    </location>
</feature>
<dbReference type="PANTHER" id="PTHR11959">
    <property type="entry name" value="4-HYDROXYPHENYLPYRUVATE DIOXYGENASE"/>
    <property type="match status" value="1"/>
</dbReference>
<evidence type="ECO:0000256" key="4">
    <source>
        <dbReference type="ARBA" id="ARBA00023004"/>
    </source>
</evidence>